<dbReference type="PANTHER" id="PTHR13947:SF37">
    <property type="entry name" value="LD18367P"/>
    <property type="match status" value="1"/>
</dbReference>
<evidence type="ECO:0000256" key="1">
    <source>
        <dbReference type="ARBA" id="ARBA00022679"/>
    </source>
</evidence>
<dbReference type="Pfam" id="PF00583">
    <property type="entry name" value="Acetyltransf_1"/>
    <property type="match status" value="1"/>
</dbReference>
<dbReference type="InterPro" id="IPR016181">
    <property type="entry name" value="Acyl_CoA_acyltransferase"/>
</dbReference>
<reference evidence="5 6" key="1">
    <citation type="submission" date="2016-07" db="EMBL/GenBank/DDBJ databases">
        <title>Pervasive Adenine N6-methylation of Active Genes in Fungi.</title>
        <authorList>
            <consortium name="DOE Joint Genome Institute"/>
            <person name="Mondo S.J."/>
            <person name="Dannebaum R.O."/>
            <person name="Kuo R.C."/>
            <person name="Labutti K."/>
            <person name="Haridas S."/>
            <person name="Kuo A."/>
            <person name="Salamov A."/>
            <person name="Ahrendt S.R."/>
            <person name="Lipzen A."/>
            <person name="Sullivan W."/>
            <person name="Andreopoulos W.B."/>
            <person name="Clum A."/>
            <person name="Lindquist E."/>
            <person name="Daum C."/>
            <person name="Ramamoorthy G.K."/>
            <person name="Gryganskyi A."/>
            <person name="Culley D."/>
            <person name="Magnuson J.K."/>
            <person name="James T.Y."/>
            <person name="O'Malley M.A."/>
            <person name="Stajich J.E."/>
            <person name="Spatafora J.W."/>
            <person name="Visel A."/>
            <person name="Grigoriev I.V."/>
        </authorList>
    </citation>
    <scope>NUCLEOTIDE SEQUENCE [LARGE SCALE GENOMIC DNA]</scope>
    <source>
        <strain evidence="5 6">NRRL 3301</strain>
    </source>
</reference>
<feature type="transmembrane region" description="Helical" evidence="3">
    <location>
        <begin position="34"/>
        <end position="51"/>
    </location>
</feature>
<dbReference type="PANTHER" id="PTHR13947">
    <property type="entry name" value="GNAT FAMILY N-ACETYLTRANSFERASE"/>
    <property type="match status" value="1"/>
</dbReference>
<keyword evidence="6" id="KW-1185">Reference proteome</keyword>
<sequence length="377" mass="43588">MPSTSKSKKPEAKEAKKEPVVEMRPYFEEKDRKFVLYLFYSTYLNLVPRGVKLRVIAGPPVIPLVWTALFGALVYLCVQVINPIGWPMMGLATFYAILTLVAISGPLFVLLWYVDKFDVSNRVLEGLDNDLDDIEAFYRGWEKSPQQEEQQQQRTRDESVKGQFWVLTVDGNVVGCIGADQHAKDVVKKFTHSKSNQPMRVADLPQLRHSTEVTQASWPRIAYGLACIDDFVRWVLVSCSEKLRRLVGLDAETDVTEILCRAQEPNEGTVRRLAIKTEFQNHGLSTPLLKRVAFWAHSQNIEYLFAETDELQIKMAQILEKQHGYQLVSTQKVGWYGSKSLWRLDVKLWMQQEVERKNKQEELDKQRNEDEELKEYD</sequence>
<name>A0A1X2GCG3_9FUNG</name>
<protein>
    <recommendedName>
        <fullName evidence="4">N-acetyltransferase domain-containing protein</fullName>
    </recommendedName>
</protein>
<dbReference type="EMBL" id="MCGT01000023">
    <property type="protein sequence ID" value="ORX50554.1"/>
    <property type="molecule type" value="Genomic_DNA"/>
</dbReference>
<feature type="domain" description="N-acetyltransferase" evidence="4">
    <location>
        <begin position="197"/>
        <end position="355"/>
    </location>
</feature>
<evidence type="ECO:0000256" key="3">
    <source>
        <dbReference type="SAM" id="Phobius"/>
    </source>
</evidence>
<dbReference type="PROSITE" id="PS51186">
    <property type="entry name" value="GNAT"/>
    <property type="match status" value="1"/>
</dbReference>
<keyword evidence="3" id="KW-0472">Membrane</keyword>
<evidence type="ECO:0000313" key="6">
    <source>
        <dbReference type="Proteomes" id="UP000242146"/>
    </source>
</evidence>
<dbReference type="SUPFAM" id="SSF55729">
    <property type="entry name" value="Acyl-CoA N-acyltransferases (Nat)"/>
    <property type="match status" value="1"/>
</dbReference>
<evidence type="ECO:0000259" key="4">
    <source>
        <dbReference type="PROSITE" id="PS51186"/>
    </source>
</evidence>
<dbReference type="GO" id="GO:0008080">
    <property type="term" value="F:N-acetyltransferase activity"/>
    <property type="evidence" value="ECO:0007669"/>
    <property type="project" value="InterPro"/>
</dbReference>
<keyword evidence="3" id="KW-1133">Transmembrane helix</keyword>
<dbReference type="Gene3D" id="3.40.630.30">
    <property type="match status" value="1"/>
</dbReference>
<evidence type="ECO:0000256" key="2">
    <source>
        <dbReference type="SAM" id="MobiDB-lite"/>
    </source>
</evidence>
<keyword evidence="1" id="KW-0808">Transferase</keyword>
<dbReference type="AlphaFoldDB" id="A0A1X2GCG3"/>
<accession>A0A1X2GCG3</accession>
<feature type="transmembrane region" description="Helical" evidence="3">
    <location>
        <begin position="63"/>
        <end position="81"/>
    </location>
</feature>
<comment type="caution">
    <text evidence="5">The sequence shown here is derived from an EMBL/GenBank/DDBJ whole genome shotgun (WGS) entry which is preliminary data.</text>
</comment>
<feature type="compositionally biased region" description="Basic and acidic residues" evidence="2">
    <location>
        <begin position="357"/>
        <end position="368"/>
    </location>
</feature>
<evidence type="ECO:0000313" key="5">
    <source>
        <dbReference type="EMBL" id="ORX50554.1"/>
    </source>
</evidence>
<proteinExistence type="predicted"/>
<feature type="transmembrane region" description="Helical" evidence="3">
    <location>
        <begin position="93"/>
        <end position="114"/>
    </location>
</feature>
<gene>
    <name evidence="5" type="ORF">DM01DRAFT_1409062</name>
</gene>
<dbReference type="InterPro" id="IPR000182">
    <property type="entry name" value="GNAT_dom"/>
</dbReference>
<feature type="region of interest" description="Disordered" evidence="2">
    <location>
        <begin position="357"/>
        <end position="377"/>
    </location>
</feature>
<organism evidence="5 6">
    <name type="scientific">Hesseltinella vesiculosa</name>
    <dbReference type="NCBI Taxonomy" id="101127"/>
    <lineage>
        <taxon>Eukaryota</taxon>
        <taxon>Fungi</taxon>
        <taxon>Fungi incertae sedis</taxon>
        <taxon>Mucoromycota</taxon>
        <taxon>Mucoromycotina</taxon>
        <taxon>Mucoromycetes</taxon>
        <taxon>Mucorales</taxon>
        <taxon>Cunninghamellaceae</taxon>
        <taxon>Hesseltinella</taxon>
    </lineage>
</organism>
<dbReference type="Proteomes" id="UP000242146">
    <property type="component" value="Unassembled WGS sequence"/>
</dbReference>
<dbReference type="InterPro" id="IPR050769">
    <property type="entry name" value="NAT_camello-type"/>
</dbReference>
<dbReference type="OrthoDB" id="2341081at2759"/>
<keyword evidence="3" id="KW-0812">Transmembrane</keyword>